<proteinExistence type="predicted"/>
<dbReference type="InterPro" id="IPR009057">
    <property type="entry name" value="Homeodomain-like_sf"/>
</dbReference>
<dbReference type="PROSITE" id="PS50977">
    <property type="entry name" value="HTH_TETR_2"/>
    <property type="match status" value="1"/>
</dbReference>
<dbReference type="GO" id="GO:0045892">
    <property type="term" value="P:negative regulation of DNA-templated transcription"/>
    <property type="evidence" value="ECO:0007669"/>
    <property type="project" value="UniProtKB-ARBA"/>
</dbReference>
<dbReference type="InterPro" id="IPR001647">
    <property type="entry name" value="HTH_TetR"/>
</dbReference>
<evidence type="ECO:0000259" key="6">
    <source>
        <dbReference type="PROSITE" id="PS50977"/>
    </source>
</evidence>
<keyword evidence="1" id="KW-0678">Repressor</keyword>
<comment type="caution">
    <text evidence="7">The sequence shown here is derived from an EMBL/GenBank/DDBJ whole genome shotgun (WGS) entry which is preliminary data.</text>
</comment>
<dbReference type="Proteomes" id="UP000249915">
    <property type="component" value="Unassembled WGS sequence"/>
</dbReference>
<dbReference type="Pfam" id="PF00440">
    <property type="entry name" value="TetR_N"/>
    <property type="match status" value="1"/>
</dbReference>
<dbReference type="GO" id="GO:0003677">
    <property type="term" value="F:DNA binding"/>
    <property type="evidence" value="ECO:0007669"/>
    <property type="project" value="UniProtKB-UniRule"/>
</dbReference>
<keyword evidence="4" id="KW-0804">Transcription</keyword>
<gene>
    <name evidence="7" type="ORF">BAY60_19050</name>
</gene>
<evidence type="ECO:0000313" key="7">
    <source>
        <dbReference type="EMBL" id="PXY24617.1"/>
    </source>
</evidence>
<protein>
    <recommendedName>
        <fullName evidence="6">HTH tetR-type domain-containing protein</fullName>
    </recommendedName>
</protein>
<accession>A0A2V4ATE4</accession>
<keyword evidence="3 5" id="KW-0238">DNA-binding</keyword>
<dbReference type="InterPro" id="IPR039538">
    <property type="entry name" value="BetI_C"/>
</dbReference>
<sequence length="195" mass="22053">MRNRRPPGERREQILAVATEMFGESGFRGVSLADIAARVGISQPGLLHHFRSKEELLVAALERRDADSSEFIQEMFRKASVVDAVLSLCRHNMENPASMRLFAVESAESIEPGHPAHEFFRRRYVRVREATAGRIRRDQRLGRLPAELDPATFAAELHAVMDGLQVQWLLDPTFDMAGVLAAYLDRFRRPEGDAQ</sequence>
<dbReference type="Gene3D" id="1.10.357.10">
    <property type="entry name" value="Tetracycline Repressor, domain 2"/>
    <property type="match status" value="1"/>
</dbReference>
<dbReference type="PRINTS" id="PR00455">
    <property type="entry name" value="HTHTETR"/>
</dbReference>
<feature type="domain" description="HTH tetR-type" evidence="6">
    <location>
        <begin position="8"/>
        <end position="68"/>
    </location>
</feature>
<evidence type="ECO:0000256" key="1">
    <source>
        <dbReference type="ARBA" id="ARBA00022491"/>
    </source>
</evidence>
<dbReference type="PANTHER" id="PTHR47506:SF1">
    <property type="entry name" value="HTH-TYPE TRANSCRIPTIONAL REGULATOR YJDC"/>
    <property type="match status" value="1"/>
</dbReference>
<dbReference type="EMBL" id="MASW01000004">
    <property type="protein sequence ID" value="PXY24617.1"/>
    <property type="molecule type" value="Genomic_DNA"/>
</dbReference>
<dbReference type="InterPro" id="IPR036271">
    <property type="entry name" value="Tet_transcr_reg_TetR-rel_C_sf"/>
</dbReference>
<evidence type="ECO:0000256" key="3">
    <source>
        <dbReference type="ARBA" id="ARBA00023125"/>
    </source>
</evidence>
<evidence type="ECO:0000256" key="5">
    <source>
        <dbReference type="PROSITE-ProRule" id="PRU00335"/>
    </source>
</evidence>
<organism evidence="7 8">
    <name type="scientific">Prauserella muralis</name>
    <dbReference type="NCBI Taxonomy" id="588067"/>
    <lineage>
        <taxon>Bacteria</taxon>
        <taxon>Bacillati</taxon>
        <taxon>Actinomycetota</taxon>
        <taxon>Actinomycetes</taxon>
        <taxon>Pseudonocardiales</taxon>
        <taxon>Pseudonocardiaceae</taxon>
        <taxon>Prauserella</taxon>
    </lineage>
</organism>
<feature type="DNA-binding region" description="H-T-H motif" evidence="5">
    <location>
        <begin position="31"/>
        <end position="50"/>
    </location>
</feature>
<evidence type="ECO:0000256" key="4">
    <source>
        <dbReference type="ARBA" id="ARBA00023163"/>
    </source>
</evidence>
<keyword evidence="2" id="KW-0805">Transcription regulation</keyword>
<dbReference type="Pfam" id="PF13977">
    <property type="entry name" value="TetR_C_6"/>
    <property type="match status" value="1"/>
</dbReference>
<dbReference type="PANTHER" id="PTHR47506">
    <property type="entry name" value="TRANSCRIPTIONAL REGULATORY PROTEIN"/>
    <property type="match status" value="1"/>
</dbReference>
<dbReference type="FunFam" id="1.10.10.60:FF:000141">
    <property type="entry name" value="TetR family transcriptional regulator"/>
    <property type="match status" value="1"/>
</dbReference>
<dbReference type="SUPFAM" id="SSF46689">
    <property type="entry name" value="Homeodomain-like"/>
    <property type="match status" value="1"/>
</dbReference>
<evidence type="ECO:0000313" key="8">
    <source>
        <dbReference type="Proteomes" id="UP000249915"/>
    </source>
</evidence>
<reference evidence="7 8" key="1">
    <citation type="submission" date="2016-07" db="EMBL/GenBank/DDBJ databases">
        <title>Draft genome sequence of Prauserella muralis DSM 45305, isolated from a mould-covered wall in an indoor environment.</title>
        <authorList>
            <person name="Ruckert C."/>
            <person name="Albersmeier A."/>
            <person name="Jiang C.-L."/>
            <person name="Jiang Y."/>
            <person name="Kalinowski J."/>
            <person name="Schneider O."/>
            <person name="Winkler A."/>
            <person name="Zotchev S.B."/>
        </authorList>
    </citation>
    <scope>NUCLEOTIDE SEQUENCE [LARGE SCALE GENOMIC DNA]</scope>
    <source>
        <strain evidence="7 8">DSM 45305</strain>
    </source>
</reference>
<name>A0A2V4ATE4_9PSEU</name>
<dbReference type="AlphaFoldDB" id="A0A2V4ATE4"/>
<dbReference type="SUPFAM" id="SSF48498">
    <property type="entry name" value="Tetracyclin repressor-like, C-terminal domain"/>
    <property type="match status" value="1"/>
</dbReference>
<evidence type="ECO:0000256" key="2">
    <source>
        <dbReference type="ARBA" id="ARBA00023015"/>
    </source>
</evidence>
<keyword evidence="8" id="KW-1185">Reference proteome</keyword>